<gene>
    <name evidence="2" type="ORF">P3W24_02420</name>
</gene>
<reference evidence="2 3" key="1">
    <citation type="journal article" date="2024" name="Curr. Microbiol.">
        <title>Luteibacter sahnii sp. nov., A Novel Yellow-Colored Xanthomonadin Pigment Producing Probiotic Bacterium from Healthy Rice Seed Microbiome.</title>
        <authorList>
            <person name="Jaiswal G."/>
            <person name="Rana R."/>
            <person name="Nayak P.K."/>
            <person name="Chouhan R."/>
            <person name="Gandhi S.G."/>
            <person name="Patel H.K."/>
            <person name="Patil P.B."/>
        </authorList>
    </citation>
    <scope>NUCLEOTIDE SEQUENCE [LARGE SCALE GENOMIC DNA]</scope>
    <source>
        <strain evidence="2 3">PPL201</strain>
    </source>
</reference>
<feature type="signal peptide" evidence="1">
    <location>
        <begin position="1"/>
        <end position="21"/>
    </location>
</feature>
<name>A0ABT6B6U6_9GAMM</name>
<evidence type="ECO:0000313" key="3">
    <source>
        <dbReference type="Proteomes" id="UP001528850"/>
    </source>
</evidence>
<feature type="chain" id="PRO_5046508285" evidence="1">
    <location>
        <begin position="22"/>
        <end position="178"/>
    </location>
</feature>
<accession>A0ABT6B6U6</accession>
<proteinExistence type="predicted"/>
<evidence type="ECO:0000256" key="1">
    <source>
        <dbReference type="SAM" id="SignalP"/>
    </source>
</evidence>
<comment type="caution">
    <text evidence="2">The sequence shown here is derived from an EMBL/GenBank/DDBJ whole genome shotgun (WGS) entry which is preliminary data.</text>
</comment>
<keyword evidence="1" id="KW-0732">Signal</keyword>
<dbReference type="Proteomes" id="UP001528850">
    <property type="component" value="Unassembled WGS sequence"/>
</dbReference>
<dbReference type="EMBL" id="JARJJS010000001">
    <property type="protein sequence ID" value="MDF4023827.1"/>
    <property type="molecule type" value="Genomic_DNA"/>
</dbReference>
<organism evidence="2 3">
    <name type="scientific">Luteibacter sahnii</name>
    <dbReference type="NCBI Taxonomy" id="3021977"/>
    <lineage>
        <taxon>Bacteria</taxon>
        <taxon>Pseudomonadati</taxon>
        <taxon>Pseudomonadota</taxon>
        <taxon>Gammaproteobacteria</taxon>
        <taxon>Lysobacterales</taxon>
        <taxon>Rhodanobacteraceae</taxon>
        <taxon>Luteibacter</taxon>
    </lineage>
</organism>
<protein>
    <submittedName>
        <fullName evidence="2">Uncharacterized protein</fullName>
    </submittedName>
</protein>
<evidence type="ECO:0000313" key="2">
    <source>
        <dbReference type="EMBL" id="MDF4023827.1"/>
    </source>
</evidence>
<sequence length="178" mass="18673">MNRRLRLAMVIGCATSTPAYAMDFPAPTRVSDARLDATRGGFDLGDDLRASFALERMVRVNGVEAIRTSVRIPDVARMSIDQARALSDALRTTVVTNGAGGVGTAAPAIESSVTVSPVVATATLPLSGGPGLIVQNALDNQTITATTTIDASVNTSRMLQNLRLDESIKDAVITFRGN</sequence>
<keyword evidence="3" id="KW-1185">Reference proteome</keyword>